<feature type="region of interest" description="Disordered" evidence="3">
    <location>
        <begin position="1"/>
        <end position="103"/>
    </location>
</feature>
<evidence type="ECO:0000313" key="6">
    <source>
        <dbReference type="Proteomes" id="UP000634136"/>
    </source>
</evidence>
<name>A0A834T0B1_9FABA</name>
<feature type="domain" description="RRM" evidence="4">
    <location>
        <begin position="196"/>
        <end position="267"/>
    </location>
</feature>
<dbReference type="GO" id="GO:0003723">
    <property type="term" value="F:RNA binding"/>
    <property type="evidence" value="ECO:0007669"/>
    <property type="project" value="UniProtKB-UniRule"/>
</dbReference>
<evidence type="ECO:0000313" key="5">
    <source>
        <dbReference type="EMBL" id="KAF7811352.1"/>
    </source>
</evidence>
<evidence type="ECO:0000256" key="3">
    <source>
        <dbReference type="SAM" id="MobiDB-lite"/>
    </source>
</evidence>
<organism evidence="5 6">
    <name type="scientific">Senna tora</name>
    <dbReference type="NCBI Taxonomy" id="362788"/>
    <lineage>
        <taxon>Eukaryota</taxon>
        <taxon>Viridiplantae</taxon>
        <taxon>Streptophyta</taxon>
        <taxon>Embryophyta</taxon>
        <taxon>Tracheophyta</taxon>
        <taxon>Spermatophyta</taxon>
        <taxon>Magnoliopsida</taxon>
        <taxon>eudicotyledons</taxon>
        <taxon>Gunneridae</taxon>
        <taxon>Pentapetalae</taxon>
        <taxon>rosids</taxon>
        <taxon>fabids</taxon>
        <taxon>Fabales</taxon>
        <taxon>Fabaceae</taxon>
        <taxon>Caesalpinioideae</taxon>
        <taxon>Cassia clade</taxon>
        <taxon>Senna</taxon>
    </lineage>
</organism>
<dbReference type="SUPFAM" id="SSF54928">
    <property type="entry name" value="RNA-binding domain, RBD"/>
    <property type="match status" value="2"/>
</dbReference>
<feature type="compositionally biased region" description="Basic residues" evidence="3">
    <location>
        <begin position="1"/>
        <end position="11"/>
    </location>
</feature>
<reference evidence="5" key="1">
    <citation type="submission" date="2020-09" db="EMBL/GenBank/DDBJ databases">
        <title>Genome-Enabled Discovery of Anthraquinone Biosynthesis in Senna tora.</title>
        <authorList>
            <person name="Kang S.-H."/>
            <person name="Pandey R.P."/>
            <person name="Lee C.-M."/>
            <person name="Sim J.-S."/>
            <person name="Jeong J.-T."/>
            <person name="Choi B.-S."/>
            <person name="Jung M."/>
            <person name="Ginzburg D."/>
            <person name="Zhao K."/>
            <person name="Won S.Y."/>
            <person name="Oh T.-J."/>
            <person name="Yu Y."/>
            <person name="Kim N.-H."/>
            <person name="Lee O.R."/>
            <person name="Lee T.-H."/>
            <person name="Bashyal P."/>
            <person name="Kim T.-S."/>
            <person name="Lee W.-H."/>
            <person name="Kawkins C."/>
            <person name="Kim C.-K."/>
            <person name="Kim J.S."/>
            <person name="Ahn B.O."/>
            <person name="Rhee S.Y."/>
            <person name="Sohng J.K."/>
        </authorList>
    </citation>
    <scope>NUCLEOTIDE SEQUENCE</scope>
    <source>
        <tissue evidence="5">Leaf</tissue>
    </source>
</reference>
<dbReference type="Proteomes" id="UP000634136">
    <property type="component" value="Unassembled WGS sequence"/>
</dbReference>
<dbReference type="PROSITE" id="PS50102">
    <property type="entry name" value="RRM"/>
    <property type="match status" value="2"/>
</dbReference>
<accession>A0A834T0B1</accession>
<evidence type="ECO:0000259" key="4">
    <source>
        <dbReference type="PROSITE" id="PS50102"/>
    </source>
</evidence>
<dbReference type="Pfam" id="PF00076">
    <property type="entry name" value="RRM_1"/>
    <property type="match status" value="2"/>
</dbReference>
<keyword evidence="6" id="KW-1185">Reference proteome</keyword>
<evidence type="ECO:0000256" key="1">
    <source>
        <dbReference type="ARBA" id="ARBA00022884"/>
    </source>
</evidence>
<dbReference type="InterPro" id="IPR000504">
    <property type="entry name" value="RRM_dom"/>
</dbReference>
<dbReference type="CDD" id="cd12271">
    <property type="entry name" value="RRM1_PHIP1"/>
    <property type="match status" value="1"/>
</dbReference>
<dbReference type="InterPro" id="IPR034361">
    <property type="entry name" value="PHIP1_RRM1"/>
</dbReference>
<comment type="caution">
    <text evidence="5">The sequence shown here is derived from an EMBL/GenBank/DDBJ whole genome shotgun (WGS) entry which is preliminary data.</text>
</comment>
<evidence type="ECO:0000256" key="2">
    <source>
        <dbReference type="PROSITE-ProRule" id="PRU00176"/>
    </source>
</evidence>
<feature type="compositionally biased region" description="Low complexity" evidence="3">
    <location>
        <begin position="86"/>
        <end position="96"/>
    </location>
</feature>
<dbReference type="PANTHER" id="PTHR23236:SF24">
    <property type="entry name" value="PHRAGMOPLASTIN INTERACTING PROTEIN 1"/>
    <property type="match status" value="1"/>
</dbReference>
<dbReference type="InterPro" id="IPR012677">
    <property type="entry name" value="Nucleotide-bd_a/b_plait_sf"/>
</dbReference>
<dbReference type="AlphaFoldDB" id="A0A834T0B1"/>
<protein>
    <submittedName>
        <fullName evidence="5">Nucleolin 2</fullName>
    </submittedName>
</protein>
<feature type="domain" description="RRM" evidence="4">
    <location>
        <begin position="102"/>
        <end position="179"/>
    </location>
</feature>
<dbReference type="Gene3D" id="3.30.70.330">
    <property type="match status" value="2"/>
</dbReference>
<dbReference type="InterPro" id="IPR035979">
    <property type="entry name" value="RBD_domain_sf"/>
</dbReference>
<dbReference type="SMART" id="SM00360">
    <property type="entry name" value="RRM"/>
    <property type="match status" value="2"/>
</dbReference>
<gene>
    <name evidence="5" type="ORF">G2W53_032328</name>
</gene>
<keyword evidence="1 2" id="KW-0694">RNA-binding</keyword>
<proteinExistence type="predicted"/>
<sequence length="315" mass="34943">MVLSNKKLKQKVRAELAQSQAENADLTPQPHASPKNLLDSSTSKLRLSKREKRRKVRSLNRMPKKKKAKTAEKSGANPGDDKLEASELNQSNSSEQNGDDPTKVYVGGIPFIQPRMILEAYFEGCGTIIEVDAMKFPESGKFRGIAIISFKTEAAAKRALALDGSDMGGLFLKIQPYKTIRIKASDFTPKRVEGYNRIYVGNLPWDTTEDQLRNLLSNCSISSIRFGTDKGGYAHVDFTDSQSMKRALTMDQKILCGRPVRISCAVPLKKAKSHAIDMPTATELMVRSLAPLEVAKCLQAMELMVRSLPPLEVER</sequence>
<dbReference type="OrthoDB" id="439808at2759"/>
<dbReference type="EMBL" id="JAAIUW010000010">
    <property type="protein sequence ID" value="KAF7811352.1"/>
    <property type="molecule type" value="Genomic_DNA"/>
</dbReference>
<feature type="compositionally biased region" description="Basic residues" evidence="3">
    <location>
        <begin position="46"/>
        <end position="68"/>
    </location>
</feature>
<dbReference type="PANTHER" id="PTHR23236">
    <property type="entry name" value="EUKARYOTIC TRANSLATION INITIATION FACTOR 4B/4H"/>
    <property type="match status" value="1"/>
</dbReference>